<keyword evidence="3" id="KW-1185">Reference proteome</keyword>
<organism evidence="2 3">
    <name type="scientific">Roseicyclus elongatus DSM 19469</name>
    <dbReference type="NCBI Taxonomy" id="1294273"/>
    <lineage>
        <taxon>Bacteria</taxon>
        <taxon>Pseudomonadati</taxon>
        <taxon>Pseudomonadota</taxon>
        <taxon>Alphaproteobacteria</taxon>
        <taxon>Rhodobacterales</taxon>
        <taxon>Roseobacteraceae</taxon>
        <taxon>Roseicyclus</taxon>
    </lineage>
</organism>
<dbReference type="STRING" id="1294273.roselon_00575"/>
<gene>
    <name evidence="2" type="ORF">roselon_00575</name>
</gene>
<dbReference type="AlphaFoldDB" id="W8SKH9"/>
<proteinExistence type="predicted"/>
<sequence>MGGRILGQGHSSAETALLPSAWTHRAARGVPKGSRASCRSASAFRARMGRNASGDGSPQKVGRMMSGQPPPTKCRSPVTGIPLRAPVPFASGPSPALAYWYALGKARVARPGRSAIAR</sequence>
<evidence type="ECO:0000313" key="2">
    <source>
        <dbReference type="EMBL" id="AHM03015.1"/>
    </source>
</evidence>
<dbReference type="Proteomes" id="UP000019593">
    <property type="component" value="Chromosome"/>
</dbReference>
<accession>W8SKH9</accession>
<evidence type="ECO:0000256" key="1">
    <source>
        <dbReference type="SAM" id="MobiDB-lite"/>
    </source>
</evidence>
<dbReference type="HOGENOM" id="CLU_2071359_0_0_5"/>
<protein>
    <submittedName>
        <fullName evidence="2">Uncharacterized protein</fullName>
    </submittedName>
</protein>
<evidence type="ECO:0000313" key="3">
    <source>
        <dbReference type="Proteomes" id="UP000019593"/>
    </source>
</evidence>
<name>W8SKH9_9RHOB</name>
<dbReference type="EMBL" id="CP004372">
    <property type="protein sequence ID" value="AHM03015.1"/>
    <property type="molecule type" value="Genomic_DNA"/>
</dbReference>
<dbReference type="KEGG" id="red:roselon_00575"/>
<feature type="region of interest" description="Disordered" evidence="1">
    <location>
        <begin position="45"/>
        <end position="79"/>
    </location>
</feature>
<reference evidence="2 3" key="1">
    <citation type="submission" date="2013-03" db="EMBL/GenBank/DDBJ databases">
        <authorList>
            <person name="Fiebig A."/>
            <person name="Goeker M."/>
            <person name="Klenk H.-P.P."/>
        </authorList>
    </citation>
    <scope>NUCLEOTIDE SEQUENCE [LARGE SCALE GENOMIC DNA]</scope>
    <source>
        <strain evidence="3">DSM 19469</strain>
    </source>
</reference>